<dbReference type="AlphaFoldDB" id="A0A512IG26"/>
<organism evidence="2 3">
    <name type="scientific">Kocuria turfanensis</name>
    <dbReference type="NCBI Taxonomy" id="388357"/>
    <lineage>
        <taxon>Bacteria</taxon>
        <taxon>Bacillati</taxon>
        <taxon>Actinomycetota</taxon>
        <taxon>Actinomycetes</taxon>
        <taxon>Micrococcales</taxon>
        <taxon>Micrococcaceae</taxon>
        <taxon>Kocuria</taxon>
    </lineage>
</organism>
<evidence type="ECO:0000313" key="2">
    <source>
        <dbReference type="EMBL" id="GEO96656.1"/>
    </source>
</evidence>
<comment type="caution">
    <text evidence="2">The sequence shown here is derived from an EMBL/GenBank/DDBJ whole genome shotgun (WGS) entry which is preliminary data.</text>
</comment>
<sequence length="133" mass="14633">MRNAPTSPPDLQGPTTSTPRFETARRNFQLARFELTAAALQELTVRVRTRYPQARELLLLCDDVEDGLYLAGITDGSGKALPTSGPLLDDRSTTQMIGNLRGSYLALLPDVVHDPVEQSFRVHLVQRSTGTPN</sequence>
<evidence type="ECO:0000256" key="1">
    <source>
        <dbReference type="SAM" id="MobiDB-lite"/>
    </source>
</evidence>
<name>A0A512IG26_9MICC</name>
<evidence type="ECO:0000313" key="3">
    <source>
        <dbReference type="Proteomes" id="UP000321103"/>
    </source>
</evidence>
<keyword evidence="3" id="KW-1185">Reference proteome</keyword>
<protein>
    <submittedName>
        <fullName evidence="2">Uncharacterized protein</fullName>
    </submittedName>
</protein>
<dbReference type="EMBL" id="BJZS01000093">
    <property type="protein sequence ID" value="GEO96656.1"/>
    <property type="molecule type" value="Genomic_DNA"/>
</dbReference>
<feature type="region of interest" description="Disordered" evidence="1">
    <location>
        <begin position="1"/>
        <end position="20"/>
    </location>
</feature>
<accession>A0A512IG26</accession>
<proteinExistence type="predicted"/>
<dbReference type="Proteomes" id="UP000321103">
    <property type="component" value="Unassembled WGS sequence"/>
</dbReference>
<reference evidence="2 3" key="1">
    <citation type="submission" date="2019-07" db="EMBL/GenBank/DDBJ databases">
        <title>Whole genome shotgun sequence of Kocuria turfanensis NBRC 107627.</title>
        <authorList>
            <person name="Hosoyama A."/>
            <person name="Uohara A."/>
            <person name="Ohji S."/>
            <person name="Ichikawa N."/>
        </authorList>
    </citation>
    <scope>NUCLEOTIDE SEQUENCE [LARGE SCALE GENOMIC DNA]</scope>
    <source>
        <strain evidence="2 3">NBRC 107627</strain>
    </source>
</reference>
<gene>
    <name evidence="2" type="ORF">KTU01_27790</name>
</gene>
<dbReference type="RefSeq" id="WP_147017722.1">
    <property type="nucleotide sequence ID" value="NZ_BJZS01000093.1"/>
</dbReference>